<feature type="domain" description="FAD dependent oxidoreductase" evidence="5">
    <location>
        <begin position="6"/>
        <end position="364"/>
    </location>
</feature>
<name>A0A2V5KWH3_9BACL</name>
<keyword evidence="3" id="KW-0274">FAD</keyword>
<organism evidence="6 7">
    <name type="scientific">Paenibacillus flagellatus</name>
    <dbReference type="NCBI Taxonomy" id="2211139"/>
    <lineage>
        <taxon>Bacteria</taxon>
        <taxon>Bacillati</taxon>
        <taxon>Bacillota</taxon>
        <taxon>Bacilli</taxon>
        <taxon>Bacillales</taxon>
        <taxon>Paenibacillaceae</taxon>
        <taxon>Paenibacillus</taxon>
    </lineage>
</organism>
<dbReference type="Pfam" id="PF01266">
    <property type="entry name" value="DAO"/>
    <property type="match status" value="1"/>
</dbReference>
<evidence type="ECO:0000256" key="2">
    <source>
        <dbReference type="ARBA" id="ARBA00022630"/>
    </source>
</evidence>
<protein>
    <submittedName>
        <fullName evidence="6">N-methyl-L-tryptophan oxidase</fullName>
    </submittedName>
</protein>
<dbReference type="NCBIfam" id="NF008425">
    <property type="entry name" value="PRK11259.1"/>
    <property type="match status" value="1"/>
</dbReference>
<reference evidence="6 7" key="1">
    <citation type="submission" date="2018-05" db="EMBL/GenBank/DDBJ databases">
        <title>Paenibacillus flagellatus sp. nov., isolated from selenium mineral soil.</title>
        <authorList>
            <person name="Dai X."/>
        </authorList>
    </citation>
    <scope>NUCLEOTIDE SEQUENCE [LARGE SCALE GENOMIC DNA]</scope>
    <source>
        <strain evidence="6 7">DXL2</strain>
    </source>
</reference>
<dbReference type="EMBL" id="QJVJ01000006">
    <property type="protein sequence ID" value="PYI54076.1"/>
    <property type="molecule type" value="Genomic_DNA"/>
</dbReference>
<comment type="cofactor">
    <cofactor evidence="1">
        <name>FAD</name>
        <dbReference type="ChEBI" id="CHEBI:57692"/>
    </cofactor>
</comment>
<dbReference type="AlphaFoldDB" id="A0A2V5KWH3"/>
<dbReference type="Proteomes" id="UP000247476">
    <property type="component" value="Unassembled WGS sequence"/>
</dbReference>
<dbReference type="OrthoDB" id="9794226at2"/>
<keyword evidence="7" id="KW-1185">Reference proteome</keyword>
<evidence type="ECO:0000313" key="6">
    <source>
        <dbReference type="EMBL" id="PYI54076.1"/>
    </source>
</evidence>
<dbReference type="SUPFAM" id="SSF54373">
    <property type="entry name" value="FAD-linked reductases, C-terminal domain"/>
    <property type="match status" value="1"/>
</dbReference>
<dbReference type="SUPFAM" id="SSF51905">
    <property type="entry name" value="FAD/NAD(P)-binding domain"/>
    <property type="match status" value="1"/>
</dbReference>
<dbReference type="PANTHER" id="PTHR10961">
    <property type="entry name" value="PEROXISOMAL SARCOSINE OXIDASE"/>
    <property type="match status" value="1"/>
</dbReference>
<dbReference type="GO" id="GO:0005829">
    <property type="term" value="C:cytosol"/>
    <property type="evidence" value="ECO:0007669"/>
    <property type="project" value="TreeGrafter"/>
</dbReference>
<evidence type="ECO:0000256" key="3">
    <source>
        <dbReference type="ARBA" id="ARBA00022827"/>
    </source>
</evidence>
<dbReference type="Gene3D" id="3.50.50.60">
    <property type="entry name" value="FAD/NAD(P)-binding domain"/>
    <property type="match status" value="1"/>
</dbReference>
<accession>A0A2V5KWH3</accession>
<dbReference type="InterPro" id="IPR036188">
    <property type="entry name" value="FAD/NAD-bd_sf"/>
</dbReference>
<sequence>MRTDYDVIVAGAGSFGMSAGYRLAREGRRVLLVDAGDPPHADGSHHGQTRIARTAYTMGAAYVKLAIRAMRLWKELEAESAALRASDETCAGPLFDPIGVVSIGPAGSPFIRRKTESCLAFGIPHRRMSAEQVRAEWPGLSVPDTMEGLYEPDAGVLYSERIVRVYRRLALRHGAELLVRTAALRIERAGAGHVVHTTSGSFAAKRVLVTGGAWAGRLLPELAEAVTPVRKPIGWFEAPADRYGRDALPAFIVNAGGDEEYFGFPDLDGGGLKIGRHDGGRIAEPDRPPEPFGAYADDEAELRRALDRFLPGVGRLLRGQVCLYERTPDESFLLGEVPGRKDVWFAGGGSGHGFKFASAVGESMSRALTAGPDGDELDWRTFSLEGVIQS</sequence>
<evidence type="ECO:0000256" key="4">
    <source>
        <dbReference type="ARBA" id="ARBA00023002"/>
    </source>
</evidence>
<dbReference type="PANTHER" id="PTHR10961:SF7">
    <property type="entry name" value="FAD DEPENDENT OXIDOREDUCTASE DOMAIN-CONTAINING PROTEIN"/>
    <property type="match status" value="1"/>
</dbReference>
<keyword evidence="4" id="KW-0560">Oxidoreductase</keyword>
<dbReference type="GO" id="GO:0008115">
    <property type="term" value="F:sarcosine oxidase activity"/>
    <property type="evidence" value="ECO:0007669"/>
    <property type="project" value="TreeGrafter"/>
</dbReference>
<dbReference type="GO" id="GO:0050660">
    <property type="term" value="F:flavin adenine dinucleotide binding"/>
    <property type="evidence" value="ECO:0007669"/>
    <property type="project" value="InterPro"/>
</dbReference>
<dbReference type="InterPro" id="IPR045170">
    <property type="entry name" value="MTOX"/>
</dbReference>
<dbReference type="RefSeq" id="WP_110840975.1">
    <property type="nucleotide sequence ID" value="NZ_QJVJ01000006.1"/>
</dbReference>
<comment type="caution">
    <text evidence="6">The sequence shown here is derived from an EMBL/GenBank/DDBJ whole genome shotgun (WGS) entry which is preliminary data.</text>
</comment>
<gene>
    <name evidence="6" type="ORF">DLM86_15700</name>
</gene>
<evidence type="ECO:0000259" key="5">
    <source>
        <dbReference type="Pfam" id="PF01266"/>
    </source>
</evidence>
<keyword evidence="2" id="KW-0285">Flavoprotein</keyword>
<evidence type="ECO:0000313" key="7">
    <source>
        <dbReference type="Proteomes" id="UP000247476"/>
    </source>
</evidence>
<evidence type="ECO:0000256" key="1">
    <source>
        <dbReference type="ARBA" id="ARBA00001974"/>
    </source>
</evidence>
<proteinExistence type="predicted"/>
<dbReference type="Gene3D" id="3.30.9.10">
    <property type="entry name" value="D-Amino Acid Oxidase, subunit A, domain 2"/>
    <property type="match status" value="1"/>
</dbReference>
<dbReference type="InterPro" id="IPR006076">
    <property type="entry name" value="FAD-dep_OxRdtase"/>
</dbReference>